<reference evidence="4" key="1">
    <citation type="journal article" date="2013" name="Nature">
        <title>Pan genome of the phytoplankton Emiliania underpins its global distribution.</title>
        <authorList>
            <person name="Read B.A."/>
            <person name="Kegel J."/>
            <person name="Klute M.J."/>
            <person name="Kuo A."/>
            <person name="Lefebvre S.C."/>
            <person name="Maumus F."/>
            <person name="Mayer C."/>
            <person name="Miller J."/>
            <person name="Monier A."/>
            <person name="Salamov A."/>
            <person name="Young J."/>
            <person name="Aguilar M."/>
            <person name="Claverie J.M."/>
            <person name="Frickenhaus S."/>
            <person name="Gonzalez K."/>
            <person name="Herman E.K."/>
            <person name="Lin Y.C."/>
            <person name="Napier J."/>
            <person name="Ogata H."/>
            <person name="Sarno A.F."/>
            <person name="Shmutz J."/>
            <person name="Schroeder D."/>
            <person name="de Vargas C."/>
            <person name="Verret F."/>
            <person name="von Dassow P."/>
            <person name="Valentin K."/>
            <person name="Van de Peer Y."/>
            <person name="Wheeler G."/>
            <person name="Dacks J.B."/>
            <person name="Delwiche C.F."/>
            <person name="Dyhrman S.T."/>
            <person name="Glockner G."/>
            <person name="John U."/>
            <person name="Richards T."/>
            <person name="Worden A.Z."/>
            <person name="Zhang X."/>
            <person name="Grigoriev I.V."/>
            <person name="Allen A.E."/>
            <person name="Bidle K."/>
            <person name="Borodovsky M."/>
            <person name="Bowler C."/>
            <person name="Brownlee C."/>
            <person name="Cock J.M."/>
            <person name="Elias M."/>
            <person name="Gladyshev V.N."/>
            <person name="Groth M."/>
            <person name="Guda C."/>
            <person name="Hadaegh A."/>
            <person name="Iglesias-Rodriguez M.D."/>
            <person name="Jenkins J."/>
            <person name="Jones B.M."/>
            <person name="Lawson T."/>
            <person name="Leese F."/>
            <person name="Lindquist E."/>
            <person name="Lobanov A."/>
            <person name="Lomsadze A."/>
            <person name="Malik S.B."/>
            <person name="Marsh M.E."/>
            <person name="Mackinder L."/>
            <person name="Mock T."/>
            <person name="Mueller-Roeber B."/>
            <person name="Pagarete A."/>
            <person name="Parker M."/>
            <person name="Probert I."/>
            <person name="Quesneville H."/>
            <person name="Raines C."/>
            <person name="Rensing S.A."/>
            <person name="Riano-Pachon D.M."/>
            <person name="Richier S."/>
            <person name="Rokitta S."/>
            <person name="Shiraiwa Y."/>
            <person name="Soanes D.M."/>
            <person name="van der Giezen M."/>
            <person name="Wahlund T.M."/>
            <person name="Williams B."/>
            <person name="Wilson W."/>
            <person name="Wolfe G."/>
            <person name="Wurch L.L."/>
        </authorList>
    </citation>
    <scope>NUCLEOTIDE SEQUENCE</scope>
</reference>
<dbReference type="Gene3D" id="3.40.50.300">
    <property type="entry name" value="P-loop containing nucleotide triphosphate hydrolases"/>
    <property type="match status" value="1"/>
</dbReference>
<dbReference type="PROSITE" id="PS51194">
    <property type="entry name" value="HELICASE_CTER"/>
    <property type="match status" value="1"/>
</dbReference>
<proteinExistence type="predicted"/>
<dbReference type="InterPro" id="IPR001650">
    <property type="entry name" value="Helicase_C-like"/>
</dbReference>
<reference evidence="3" key="2">
    <citation type="submission" date="2024-10" db="UniProtKB">
        <authorList>
            <consortium name="EnsemblProtists"/>
        </authorList>
    </citation>
    <scope>IDENTIFICATION</scope>
</reference>
<dbReference type="InterPro" id="IPR027417">
    <property type="entry name" value="P-loop_NTPase"/>
</dbReference>
<evidence type="ECO:0000256" key="1">
    <source>
        <dbReference type="ARBA" id="ARBA00022801"/>
    </source>
</evidence>
<dbReference type="SMART" id="SM00490">
    <property type="entry name" value="HELICc"/>
    <property type="match status" value="1"/>
</dbReference>
<evidence type="ECO:0000313" key="4">
    <source>
        <dbReference type="Proteomes" id="UP000013827"/>
    </source>
</evidence>
<dbReference type="GeneID" id="17255351"/>
<evidence type="ECO:0000259" key="2">
    <source>
        <dbReference type="PROSITE" id="PS51194"/>
    </source>
</evidence>
<dbReference type="PaxDb" id="2903-EOD04701"/>
<dbReference type="OMA" id="MIHIVES"/>
<dbReference type="GeneID" id="17250800"/>
<dbReference type="RefSeq" id="XP_005761684.1">
    <property type="nucleotide sequence ID" value="XM_005761627.1"/>
</dbReference>
<dbReference type="HOGENOM" id="CLU_000315_30_1_1"/>
<keyword evidence="1" id="KW-0378">Hydrolase</keyword>
<dbReference type="EnsemblProtists" id="EOD04701">
    <property type="protein sequence ID" value="EOD04701"/>
    <property type="gene ID" value="EMIHUDRAFT_69097"/>
</dbReference>
<dbReference type="RefSeq" id="XP_005757130.1">
    <property type="nucleotide sequence ID" value="XM_005757073.1"/>
</dbReference>
<dbReference type="PANTHER" id="PTHR10799">
    <property type="entry name" value="SNF2/RAD54 HELICASE FAMILY"/>
    <property type="match status" value="1"/>
</dbReference>
<dbReference type="Pfam" id="PF00271">
    <property type="entry name" value="Helicase_C"/>
    <property type="match status" value="1"/>
</dbReference>
<protein>
    <recommendedName>
        <fullName evidence="2">Helicase C-terminal domain-containing protein</fullName>
    </recommendedName>
</protein>
<organism evidence="3 4">
    <name type="scientific">Emiliania huxleyi (strain CCMP1516)</name>
    <dbReference type="NCBI Taxonomy" id="280463"/>
    <lineage>
        <taxon>Eukaryota</taxon>
        <taxon>Haptista</taxon>
        <taxon>Haptophyta</taxon>
        <taxon>Prymnesiophyceae</taxon>
        <taxon>Isochrysidales</taxon>
        <taxon>Noelaerhabdaceae</taxon>
        <taxon>Emiliania</taxon>
    </lineage>
</organism>
<dbReference type="Proteomes" id="UP000013827">
    <property type="component" value="Unassembled WGS sequence"/>
</dbReference>
<dbReference type="KEGG" id="ehx:EMIHUDRAFT_69097"/>
<feature type="domain" description="Helicase C-terminal" evidence="2">
    <location>
        <begin position="1"/>
        <end position="114"/>
    </location>
</feature>
<keyword evidence="4" id="KW-1185">Reference proteome</keyword>
<dbReference type="InterPro" id="IPR049730">
    <property type="entry name" value="SNF2/RAD54-like_C"/>
</dbReference>
<dbReference type="SUPFAM" id="SSF52540">
    <property type="entry name" value="P-loop containing nucleoside triphosphate hydrolases"/>
    <property type="match status" value="1"/>
</dbReference>
<accession>A0A0D3IDC0</accession>
<dbReference type="GO" id="GO:0016787">
    <property type="term" value="F:hydrolase activity"/>
    <property type="evidence" value="ECO:0007669"/>
    <property type="project" value="UniProtKB-KW"/>
</dbReference>
<dbReference type="CDD" id="cd18793">
    <property type="entry name" value="SF2_C_SNF"/>
    <property type="match status" value="1"/>
</dbReference>
<name>A0A0D3IDC0_EMIH1</name>
<dbReference type="KEGG" id="ehx:EMIHUDRAFT_67939"/>
<dbReference type="EnsemblProtists" id="EOD09255">
    <property type="protein sequence ID" value="EOD09255"/>
    <property type="gene ID" value="EMIHUDRAFT_67939"/>
</dbReference>
<dbReference type="eggNOG" id="KOG0389">
    <property type="taxonomic scope" value="Eukaryota"/>
</dbReference>
<dbReference type="AlphaFoldDB" id="A0A0D3IDC0"/>
<dbReference type="STRING" id="2903.R1D3S5"/>
<evidence type="ECO:0000313" key="3">
    <source>
        <dbReference type="EnsemblProtists" id="EOD09255"/>
    </source>
</evidence>
<sequence length="114" mass="12401">MTLDVLELVLGQVGIEYRRFDGSTSAADRQVIIDEFSRDGTVTALLVTTRAGGLGINLTSADTVILHDSDFNPAADKQAMDRCHRMGQTRPVRVIRLASESTVDERIIALAADK</sequence>